<keyword evidence="3" id="KW-0812">Transmembrane</keyword>
<reference evidence="4 5" key="2">
    <citation type="submission" date="2019-05" db="EMBL/GenBank/DDBJ databases">
        <authorList>
            <person name="Suflita J.M."/>
            <person name="Marks C.R."/>
        </authorList>
    </citation>
    <scope>NUCLEOTIDE SEQUENCE [LARGE SCALE GENOMIC DNA]</scope>
    <source>
        <strain evidence="4 5">ALDC</strain>
    </source>
</reference>
<dbReference type="GO" id="GO:0043683">
    <property type="term" value="P:type IV pilus assembly"/>
    <property type="evidence" value="ECO:0007669"/>
    <property type="project" value="TreeGrafter"/>
</dbReference>
<dbReference type="Pfam" id="PF05137">
    <property type="entry name" value="PilN"/>
    <property type="match status" value="1"/>
</dbReference>
<keyword evidence="5" id="KW-1185">Reference proteome</keyword>
<evidence type="ECO:0000256" key="3">
    <source>
        <dbReference type="SAM" id="Phobius"/>
    </source>
</evidence>
<dbReference type="KEGG" id="dax:FDQ92_02290"/>
<dbReference type="RefSeq" id="WP_137423097.1">
    <property type="nucleotide sequence ID" value="NZ_CP040098.1"/>
</dbReference>
<sequence length="217" mass="24387">MIRINLLPFREPVRKTTTRQWVYFYLVGLLAAAGVMGFLWISRDGRIQDLQRKEARLKEEVGRFAKYEVMLKELKAQKEIIEQKKEVIRSLQRDRDHLVRSLTLFSLMTPPERMWFQRFSQSGEQVSISGVAVSNEAIAEFMRNLETSPFVGRGSVSLAHSRMTSMGGSKLREFQLSCKVLPYSAVQKMLSALPQGSAAEPEHGEGKPGPGSSPAGG</sequence>
<dbReference type="OrthoDB" id="5296173at2"/>
<feature type="coiled-coil region" evidence="1">
    <location>
        <begin position="57"/>
        <end position="101"/>
    </location>
</feature>
<accession>A0A4P8L035</accession>
<dbReference type="PANTHER" id="PTHR40278">
    <property type="entry name" value="DNA UTILIZATION PROTEIN HOFN"/>
    <property type="match status" value="1"/>
</dbReference>
<name>A0A4P8L035_9BACT</name>
<evidence type="ECO:0000313" key="5">
    <source>
        <dbReference type="Proteomes" id="UP000298602"/>
    </source>
</evidence>
<dbReference type="InterPro" id="IPR007813">
    <property type="entry name" value="PilN"/>
</dbReference>
<evidence type="ECO:0000256" key="1">
    <source>
        <dbReference type="SAM" id="Coils"/>
    </source>
</evidence>
<keyword evidence="3" id="KW-0472">Membrane</keyword>
<keyword evidence="3" id="KW-1133">Transmembrane helix</keyword>
<feature type="region of interest" description="Disordered" evidence="2">
    <location>
        <begin position="194"/>
        <end position="217"/>
    </location>
</feature>
<evidence type="ECO:0000313" key="4">
    <source>
        <dbReference type="EMBL" id="QCQ21128.1"/>
    </source>
</evidence>
<feature type="transmembrane region" description="Helical" evidence="3">
    <location>
        <begin position="21"/>
        <end position="41"/>
    </location>
</feature>
<dbReference type="InterPro" id="IPR052534">
    <property type="entry name" value="Extracell_DNA_Util/SecSys_Comp"/>
</dbReference>
<proteinExistence type="predicted"/>
<dbReference type="Proteomes" id="UP000298602">
    <property type="component" value="Chromosome"/>
</dbReference>
<dbReference type="AlphaFoldDB" id="A0A4P8L035"/>
<gene>
    <name evidence="4" type="ORF">FDQ92_02290</name>
</gene>
<evidence type="ECO:0008006" key="6">
    <source>
        <dbReference type="Google" id="ProtNLM"/>
    </source>
</evidence>
<reference evidence="4 5" key="1">
    <citation type="submission" date="2019-05" db="EMBL/GenBank/DDBJ databases">
        <title>The Complete Genome Sequence of the n-alkane-degrading Desulfoglaeba alkanexedens ALDC reveals multiple alkylsuccinate synthase gene clusters.</title>
        <authorList>
            <person name="Callaghan A.V."/>
            <person name="Davidova I.A."/>
            <person name="Duncan K.E."/>
            <person name="Morris B."/>
            <person name="McInerney M.J."/>
        </authorList>
    </citation>
    <scope>NUCLEOTIDE SEQUENCE [LARGE SCALE GENOMIC DNA]</scope>
    <source>
        <strain evidence="4 5">ALDC</strain>
    </source>
</reference>
<organism evidence="4 5">
    <name type="scientific">Desulfoglaeba alkanexedens ALDC</name>
    <dbReference type="NCBI Taxonomy" id="980445"/>
    <lineage>
        <taxon>Bacteria</taxon>
        <taxon>Pseudomonadati</taxon>
        <taxon>Thermodesulfobacteriota</taxon>
        <taxon>Syntrophobacteria</taxon>
        <taxon>Syntrophobacterales</taxon>
        <taxon>Syntrophobacteraceae</taxon>
        <taxon>Desulfoglaeba</taxon>
    </lineage>
</organism>
<dbReference type="GO" id="GO:0043107">
    <property type="term" value="P:type IV pilus-dependent motility"/>
    <property type="evidence" value="ECO:0007669"/>
    <property type="project" value="TreeGrafter"/>
</dbReference>
<keyword evidence="1" id="KW-0175">Coiled coil</keyword>
<protein>
    <recommendedName>
        <fullName evidence="6">PilN domain-containing protein</fullName>
    </recommendedName>
</protein>
<dbReference type="EMBL" id="CP040098">
    <property type="protein sequence ID" value="QCQ21128.1"/>
    <property type="molecule type" value="Genomic_DNA"/>
</dbReference>
<dbReference type="PANTHER" id="PTHR40278:SF2">
    <property type="entry name" value="TYPE IV PILUS INNER MEMBRANE COMPONENT PILN"/>
    <property type="match status" value="1"/>
</dbReference>
<evidence type="ECO:0000256" key="2">
    <source>
        <dbReference type="SAM" id="MobiDB-lite"/>
    </source>
</evidence>